<dbReference type="PANTHER" id="PTHR43394">
    <property type="entry name" value="ATP-DEPENDENT PERMEASE MDL1, MITOCHONDRIAL"/>
    <property type="match status" value="1"/>
</dbReference>
<feature type="transmembrane region" description="Helical" evidence="7">
    <location>
        <begin position="158"/>
        <end position="176"/>
    </location>
</feature>
<keyword evidence="11" id="KW-1185">Reference proteome</keyword>
<dbReference type="Pfam" id="PF00005">
    <property type="entry name" value="ABC_tran"/>
    <property type="match status" value="1"/>
</dbReference>
<dbReference type="GO" id="GO:0005886">
    <property type="term" value="C:plasma membrane"/>
    <property type="evidence" value="ECO:0007669"/>
    <property type="project" value="UniProtKB-SubCell"/>
</dbReference>
<feature type="transmembrane region" description="Helical" evidence="7">
    <location>
        <begin position="250"/>
        <end position="268"/>
    </location>
</feature>
<keyword evidence="6 7" id="KW-0472">Membrane</keyword>
<evidence type="ECO:0000256" key="6">
    <source>
        <dbReference type="ARBA" id="ARBA00023136"/>
    </source>
</evidence>
<dbReference type="Gene3D" id="1.20.1560.10">
    <property type="entry name" value="ABC transporter type 1, transmembrane domain"/>
    <property type="match status" value="1"/>
</dbReference>
<dbReference type="SUPFAM" id="SSF90123">
    <property type="entry name" value="ABC transporter transmembrane region"/>
    <property type="match status" value="1"/>
</dbReference>
<dbReference type="SUPFAM" id="SSF52540">
    <property type="entry name" value="P-loop containing nucleoside triphosphate hydrolases"/>
    <property type="match status" value="1"/>
</dbReference>
<dbReference type="PANTHER" id="PTHR43394:SF1">
    <property type="entry name" value="ATP-BINDING CASSETTE SUB-FAMILY B MEMBER 10, MITOCHONDRIAL"/>
    <property type="match status" value="1"/>
</dbReference>
<dbReference type="InterPro" id="IPR039421">
    <property type="entry name" value="Type_1_exporter"/>
</dbReference>
<dbReference type="InterPro" id="IPR003593">
    <property type="entry name" value="AAA+_ATPase"/>
</dbReference>
<gene>
    <name evidence="10" type="ordered locus">Spirs_4147</name>
</gene>
<name>E1R9Q8_SEDSS</name>
<dbReference type="GO" id="GO:0005524">
    <property type="term" value="F:ATP binding"/>
    <property type="evidence" value="ECO:0007669"/>
    <property type="project" value="UniProtKB-KW"/>
</dbReference>
<dbReference type="InterPro" id="IPR036640">
    <property type="entry name" value="ABC1_TM_sf"/>
</dbReference>
<dbReference type="InterPro" id="IPR011527">
    <property type="entry name" value="ABC1_TM_dom"/>
</dbReference>
<keyword evidence="4" id="KW-0067">ATP-binding</keyword>
<feature type="transmembrane region" description="Helical" evidence="7">
    <location>
        <begin position="53"/>
        <end position="75"/>
    </location>
</feature>
<evidence type="ECO:0000259" key="8">
    <source>
        <dbReference type="PROSITE" id="PS50893"/>
    </source>
</evidence>
<feature type="transmembrane region" description="Helical" evidence="7">
    <location>
        <begin position="135"/>
        <end position="152"/>
    </location>
</feature>
<dbReference type="STRING" id="573413.Spirs_4147"/>
<dbReference type="eggNOG" id="COG1132">
    <property type="taxonomic scope" value="Bacteria"/>
</dbReference>
<dbReference type="InterPro" id="IPR017871">
    <property type="entry name" value="ABC_transporter-like_CS"/>
</dbReference>
<dbReference type="RefSeq" id="WP_013256683.1">
    <property type="nucleotide sequence ID" value="NC_014364.1"/>
</dbReference>
<dbReference type="Gene3D" id="3.40.50.300">
    <property type="entry name" value="P-loop containing nucleotide triphosphate hydrolases"/>
    <property type="match status" value="1"/>
</dbReference>
<dbReference type="KEGG" id="ssm:Spirs_4147"/>
<evidence type="ECO:0000256" key="5">
    <source>
        <dbReference type="ARBA" id="ARBA00022989"/>
    </source>
</evidence>
<sequence length="571" mass="64792">MLKRFISYYRPHWALFIIDMAAATVMAGLSILFPYLTRELLRTYIPQRNSALIFQTFVIMVTIYLVNLGLNYIRIKWGHILGVRMETDMRRELFRHLQKLSFSYYDRVKTGHIMSRISNDLNMITEVAHHAPEDLLISIVVLIGAYFFMFFFSVPLALISLIPLPLMLVWGIFMGGKMRGGFRMVRKEVAEINSTVENAVQGIREVQAFTNEWLEEEKFRVSNDNFKQAKSQAYTQMARFHSVMNFLRDMYYLTVVGGGALLILQGVIEVYDLLSFVLFVGIVLPPIDRLINFNEQLQQGSASFERFIEIMDIEPDIVDKKGARPLSGNRLPICYDSVSFRYQKETGEVLSQVNLNIPAGGTVAVVGESGAGKSTLVTLLPRFYEPTGGRILIGGQDICDVTRVSLREKIGIVQQNVFLFDATIRENIMYGNHDAGEERMREAAASANILSFIESLPEGFDTEVGERGVLLSGGQKQRISIARVFLKNPPILIFDEATSSLDNESEAMIQEAMFRLSKDRTTIIIAHRLSTVRNVDTIHVMRAGKIVESGSHDELLVRKGYYASLYRRHAF</sequence>
<dbReference type="Proteomes" id="UP000002318">
    <property type="component" value="Chromosome"/>
</dbReference>
<evidence type="ECO:0000256" key="3">
    <source>
        <dbReference type="ARBA" id="ARBA00022741"/>
    </source>
</evidence>
<proteinExistence type="predicted"/>
<dbReference type="InterPro" id="IPR003439">
    <property type="entry name" value="ABC_transporter-like_ATP-bd"/>
</dbReference>
<keyword evidence="5 7" id="KW-1133">Transmembrane helix</keyword>
<feature type="transmembrane region" description="Helical" evidence="7">
    <location>
        <begin position="12"/>
        <end position="33"/>
    </location>
</feature>
<keyword evidence="3" id="KW-0547">Nucleotide-binding</keyword>
<dbReference type="AlphaFoldDB" id="E1R9Q8"/>
<accession>E1R9Q8</accession>
<dbReference type="PROSITE" id="PS50929">
    <property type="entry name" value="ABC_TM1F"/>
    <property type="match status" value="1"/>
</dbReference>
<dbReference type="OrthoDB" id="341671at2"/>
<dbReference type="PROSITE" id="PS50893">
    <property type="entry name" value="ABC_TRANSPORTER_2"/>
    <property type="match status" value="1"/>
</dbReference>
<dbReference type="CDD" id="cd18549">
    <property type="entry name" value="ABC_6TM_YwjA_like"/>
    <property type="match status" value="1"/>
</dbReference>
<evidence type="ECO:0000313" key="10">
    <source>
        <dbReference type="EMBL" id="ADK83227.1"/>
    </source>
</evidence>
<keyword evidence="2 7" id="KW-0812">Transmembrane</keyword>
<comment type="subcellular location">
    <subcellularLocation>
        <location evidence="1">Cell membrane</location>
        <topology evidence="1">Multi-pass membrane protein</topology>
    </subcellularLocation>
</comment>
<dbReference type="FunFam" id="3.40.50.300:FF:000218">
    <property type="entry name" value="Multidrug ABC transporter ATP-binding protein"/>
    <property type="match status" value="1"/>
</dbReference>
<evidence type="ECO:0000256" key="1">
    <source>
        <dbReference type="ARBA" id="ARBA00004651"/>
    </source>
</evidence>
<dbReference type="GO" id="GO:0016887">
    <property type="term" value="F:ATP hydrolysis activity"/>
    <property type="evidence" value="ECO:0007669"/>
    <property type="project" value="InterPro"/>
</dbReference>
<feature type="domain" description="ABC transporter" evidence="8">
    <location>
        <begin position="333"/>
        <end position="568"/>
    </location>
</feature>
<dbReference type="HOGENOM" id="CLU_000604_84_3_12"/>
<dbReference type="Pfam" id="PF00664">
    <property type="entry name" value="ABC_membrane"/>
    <property type="match status" value="1"/>
</dbReference>
<evidence type="ECO:0000256" key="2">
    <source>
        <dbReference type="ARBA" id="ARBA00022692"/>
    </source>
</evidence>
<evidence type="ECO:0000259" key="9">
    <source>
        <dbReference type="PROSITE" id="PS50929"/>
    </source>
</evidence>
<organism evidence="10 11">
    <name type="scientific">Sediminispirochaeta smaragdinae (strain DSM 11293 / JCM 15392 / SEBR 4228)</name>
    <name type="common">Spirochaeta smaragdinae</name>
    <dbReference type="NCBI Taxonomy" id="573413"/>
    <lineage>
        <taxon>Bacteria</taxon>
        <taxon>Pseudomonadati</taxon>
        <taxon>Spirochaetota</taxon>
        <taxon>Spirochaetia</taxon>
        <taxon>Spirochaetales</taxon>
        <taxon>Spirochaetaceae</taxon>
        <taxon>Sediminispirochaeta</taxon>
    </lineage>
</organism>
<evidence type="ECO:0000256" key="7">
    <source>
        <dbReference type="SAM" id="Phobius"/>
    </source>
</evidence>
<dbReference type="PROSITE" id="PS00211">
    <property type="entry name" value="ABC_TRANSPORTER_1"/>
    <property type="match status" value="1"/>
</dbReference>
<dbReference type="GO" id="GO:0015421">
    <property type="term" value="F:ABC-type oligopeptide transporter activity"/>
    <property type="evidence" value="ECO:0007669"/>
    <property type="project" value="TreeGrafter"/>
</dbReference>
<dbReference type="InterPro" id="IPR027417">
    <property type="entry name" value="P-loop_NTPase"/>
</dbReference>
<evidence type="ECO:0000256" key="4">
    <source>
        <dbReference type="ARBA" id="ARBA00022840"/>
    </source>
</evidence>
<dbReference type="EMBL" id="CP002116">
    <property type="protein sequence ID" value="ADK83227.1"/>
    <property type="molecule type" value="Genomic_DNA"/>
</dbReference>
<feature type="domain" description="ABC transmembrane type-1" evidence="9">
    <location>
        <begin position="17"/>
        <end position="299"/>
    </location>
</feature>
<protein>
    <submittedName>
        <fullName evidence="10">ABC transporter related protein</fullName>
    </submittedName>
</protein>
<evidence type="ECO:0000313" key="11">
    <source>
        <dbReference type="Proteomes" id="UP000002318"/>
    </source>
</evidence>
<dbReference type="SMART" id="SM00382">
    <property type="entry name" value="AAA"/>
    <property type="match status" value="1"/>
</dbReference>
<reference evidence="10 11" key="1">
    <citation type="journal article" date="2010" name="Stand. Genomic Sci.">
        <title>Complete genome sequence of Spirochaeta smaragdinae type strain (SEBR 4228).</title>
        <authorList>
            <person name="Mavromatis K."/>
            <person name="Yasawong M."/>
            <person name="Chertkov O."/>
            <person name="Lapidus A."/>
            <person name="Lucas S."/>
            <person name="Nolan M."/>
            <person name="Del Rio T.G."/>
            <person name="Tice H."/>
            <person name="Cheng J.F."/>
            <person name="Pitluck S."/>
            <person name="Liolios K."/>
            <person name="Ivanova N."/>
            <person name="Tapia R."/>
            <person name="Han C."/>
            <person name="Bruce D."/>
            <person name="Goodwin L."/>
            <person name="Pati A."/>
            <person name="Chen A."/>
            <person name="Palaniappan K."/>
            <person name="Land M."/>
            <person name="Hauser L."/>
            <person name="Chang Y.J."/>
            <person name="Jeffries C.D."/>
            <person name="Detter J.C."/>
            <person name="Rohde M."/>
            <person name="Brambilla E."/>
            <person name="Spring S."/>
            <person name="Goker M."/>
            <person name="Sikorski J."/>
            <person name="Woyke T."/>
            <person name="Bristow J."/>
            <person name="Eisen J.A."/>
            <person name="Markowitz V."/>
            <person name="Hugenholtz P."/>
            <person name="Klenk H.P."/>
            <person name="Kyrpides N.C."/>
        </authorList>
    </citation>
    <scope>NUCLEOTIDE SEQUENCE [LARGE SCALE GENOMIC DNA]</scope>
    <source>
        <strain evidence="11">DSM 11293 / JCM 15392 / SEBR 4228</strain>
    </source>
</reference>